<evidence type="ECO:0000313" key="2">
    <source>
        <dbReference type="Proteomes" id="UP001596044"/>
    </source>
</evidence>
<dbReference type="RefSeq" id="WP_270880020.1">
    <property type="nucleotide sequence ID" value="NZ_JAQFVF010000027.1"/>
</dbReference>
<proteinExistence type="predicted"/>
<dbReference type="EMBL" id="JBHSMJ010000040">
    <property type="protein sequence ID" value="MFC5451773.1"/>
    <property type="molecule type" value="Genomic_DNA"/>
</dbReference>
<protein>
    <submittedName>
        <fullName evidence="1">Uncharacterized protein</fullName>
    </submittedName>
</protein>
<name>A0ABW0KE99_9BACL</name>
<accession>A0ABW0KE99</accession>
<keyword evidence="2" id="KW-1185">Reference proteome</keyword>
<evidence type="ECO:0000313" key="1">
    <source>
        <dbReference type="EMBL" id="MFC5451773.1"/>
    </source>
</evidence>
<comment type="caution">
    <text evidence="1">The sequence shown here is derived from an EMBL/GenBank/DDBJ whole genome shotgun (WGS) entry which is preliminary data.</text>
</comment>
<organism evidence="1 2">
    <name type="scientific">Paenibacillus aestuarii</name>
    <dbReference type="NCBI Taxonomy" id="516965"/>
    <lineage>
        <taxon>Bacteria</taxon>
        <taxon>Bacillati</taxon>
        <taxon>Bacillota</taxon>
        <taxon>Bacilli</taxon>
        <taxon>Bacillales</taxon>
        <taxon>Paenibacillaceae</taxon>
        <taxon>Paenibacillus</taxon>
    </lineage>
</organism>
<sequence length="63" mass="7012">MANSNVQIPQGDELIYVEMTVKEALALTGAKFNANHKLETEALKKLKRSLADKLLTSNHYSSH</sequence>
<reference evidence="2" key="1">
    <citation type="journal article" date="2019" name="Int. J. Syst. Evol. Microbiol.">
        <title>The Global Catalogue of Microorganisms (GCM) 10K type strain sequencing project: providing services to taxonomists for standard genome sequencing and annotation.</title>
        <authorList>
            <consortium name="The Broad Institute Genomics Platform"/>
            <consortium name="The Broad Institute Genome Sequencing Center for Infectious Disease"/>
            <person name="Wu L."/>
            <person name="Ma J."/>
        </authorList>
    </citation>
    <scope>NUCLEOTIDE SEQUENCE [LARGE SCALE GENOMIC DNA]</scope>
    <source>
        <strain evidence="2">KACC 11904</strain>
    </source>
</reference>
<dbReference type="Proteomes" id="UP001596044">
    <property type="component" value="Unassembled WGS sequence"/>
</dbReference>
<gene>
    <name evidence="1" type="ORF">ACFPOG_26585</name>
</gene>